<dbReference type="FunFam" id="3.40.50.720:FF:000022">
    <property type="entry name" value="Cinnamyl alcohol dehydrogenase"/>
    <property type="match status" value="1"/>
</dbReference>
<evidence type="ECO:0000256" key="3">
    <source>
        <dbReference type="ARBA" id="ARBA00022723"/>
    </source>
</evidence>
<proteinExistence type="inferred from homology"/>
<comment type="caution">
    <text evidence="7">The sequence shown here is derived from an EMBL/GenBank/DDBJ whole genome shotgun (WGS) entry which is preliminary data.</text>
</comment>
<dbReference type="PANTHER" id="PTHR42940:SF8">
    <property type="entry name" value="VACUOLAR PROTEIN SORTING-ASSOCIATED PROTEIN 11"/>
    <property type="match status" value="1"/>
</dbReference>
<feature type="domain" description="Enoyl reductase (ER)" evidence="6">
    <location>
        <begin position="12"/>
        <end position="332"/>
    </location>
</feature>
<sequence>MPQTVEFSVFRGSSSGDIVPGTIRRDLKPTEVFLDISHAGLCGTDRLFKEKEVVLGHEGAGTVRDIGSAVTHLKPGDRVGFGWVQKVCGHCDYCLSVSTAASSGKLMKTGKDQYCDHRKQYGSDFEIGSFATHAVFDISMLIKLPDELELEYAAPLMCGGATVWEALTSYDAQPGDRVAIQGIGGLGHLAIQFASALGYEVVALSSSPQKKDEAIGLGAKEFHVLKNGIPETSMAKVKHLFWILSFVANGGVVYPLTISSQSLQIPVLALDANGIRVQGSAVASRLAIRKMLRFVVVHRLRPIIMSWPMTKDGIQAAFKTLEDGKMRYRGVLVSQRYLMGKPVVEKMK</sequence>
<comment type="similarity">
    <text evidence="2">Belongs to the zinc-containing alcohol dehydrogenase family.</text>
</comment>
<dbReference type="InterPro" id="IPR020843">
    <property type="entry name" value="ER"/>
</dbReference>
<name>A0A507R062_MONPU</name>
<dbReference type="Proteomes" id="UP000319663">
    <property type="component" value="Unassembled WGS sequence"/>
</dbReference>
<dbReference type="SMART" id="SM00829">
    <property type="entry name" value="PKS_ER"/>
    <property type="match status" value="1"/>
</dbReference>
<dbReference type="CDD" id="cd05283">
    <property type="entry name" value="CAD1"/>
    <property type="match status" value="1"/>
</dbReference>
<evidence type="ECO:0000256" key="5">
    <source>
        <dbReference type="ARBA" id="ARBA00023002"/>
    </source>
</evidence>
<protein>
    <recommendedName>
        <fullName evidence="6">Enoyl reductase (ER) domain-containing protein</fullName>
    </recommendedName>
</protein>
<keyword evidence="8" id="KW-1185">Reference proteome</keyword>
<keyword evidence="3" id="KW-0479">Metal-binding</keyword>
<evidence type="ECO:0000256" key="4">
    <source>
        <dbReference type="ARBA" id="ARBA00022833"/>
    </source>
</evidence>
<gene>
    <name evidence="7" type="ORF">MPDQ_005898</name>
</gene>
<keyword evidence="4" id="KW-0862">Zinc</keyword>
<dbReference type="AlphaFoldDB" id="A0A507R062"/>
<dbReference type="InterPro" id="IPR013154">
    <property type="entry name" value="ADH-like_N"/>
</dbReference>
<dbReference type="PROSITE" id="PS00059">
    <property type="entry name" value="ADH_ZINC"/>
    <property type="match status" value="1"/>
</dbReference>
<reference evidence="7 8" key="1">
    <citation type="submission" date="2019-06" db="EMBL/GenBank/DDBJ databases">
        <title>Wine fermentation using esterase from Monascus purpureus.</title>
        <authorList>
            <person name="Geng C."/>
            <person name="Zhang Y."/>
        </authorList>
    </citation>
    <scope>NUCLEOTIDE SEQUENCE [LARGE SCALE GENOMIC DNA]</scope>
    <source>
        <strain evidence="7">HQ1</strain>
    </source>
</reference>
<evidence type="ECO:0000313" key="7">
    <source>
        <dbReference type="EMBL" id="TQB73402.1"/>
    </source>
</evidence>
<dbReference type="InterPro" id="IPR002328">
    <property type="entry name" value="ADH_Zn_CS"/>
</dbReference>
<dbReference type="InterPro" id="IPR047109">
    <property type="entry name" value="CAD-like"/>
</dbReference>
<dbReference type="PANTHER" id="PTHR42940">
    <property type="entry name" value="ALCOHOL DEHYDROGENASE 1-RELATED"/>
    <property type="match status" value="1"/>
</dbReference>
<evidence type="ECO:0000259" key="6">
    <source>
        <dbReference type="SMART" id="SM00829"/>
    </source>
</evidence>
<comment type="cofactor">
    <cofactor evidence="1">
        <name>Zn(2+)</name>
        <dbReference type="ChEBI" id="CHEBI:29105"/>
    </cofactor>
</comment>
<dbReference type="SUPFAM" id="SSF51735">
    <property type="entry name" value="NAD(P)-binding Rossmann-fold domains"/>
    <property type="match status" value="1"/>
</dbReference>
<dbReference type="GO" id="GO:0008270">
    <property type="term" value="F:zinc ion binding"/>
    <property type="evidence" value="ECO:0007669"/>
    <property type="project" value="InterPro"/>
</dbReference>
<accession>A0A507R062</accession>
<dbReference type="Pfam" id="PF08240">
    <property type="entry name" value="ADH_N"/>
    <property type="match status" value="1"/>
</dbReference>
<dbReference type="SUPFAM" id="SSF50129">
    <property type="entry name" value="GroES-like"/>
    <property type="match status" value="1"/>
</dbReference>
<organism evidence="7 8">
    <name type="scientific">Monascus purpureus</name>
    <name type="common">Red mold</name>
    <name type="synonym">Monascus anka</name>
    <dbReference type="NCBI Taxonomy" id="5098"/>
    <lineage>
        <taxon>Eukaryota</taxon>
        <taxon>Fungi</taxon>
        <taxon>Dikarya</taxon>
        <taxon>Ascomycota</taxon>
        <taxon>Pezizomycotina</taxon>
        <taxon>Eurotiomycetes</taxon>
        <taxon>Eurotiomycetidae</taxon>
        <taxon>Eurotiales</taxon>
        <taxon>Aspergillaceae</taxon>
        <taxon>Monascus</taxon>
    </lineage>
</organism>
<keyword evidence="5" id="KW-0560">Oxidoreductase</keyword>
<evidence type="ECO:0000313" key="8">
    <source>
        <dbReference type="Proteomes" id="UP000319663"/>
    </source>
</evidence>
<dbReference type="InterPro" id="IPR011032">
    <property type="entry name" value="GroES-like_sf"/>
</dbReference>
<dbReference type="Gene3D" id="3.40.50.720">
    <property type="entry name" value="NAD(P)-binding Rossmann-like Domain"/>
    <property type="match status" value="1"/>
</dbReference>
<dbReference type="InterPro" id="IPR036291">
    <property type="entry name" value="NAD(P)-bd_dom_sf"/>
</dbReference>
<dbReference type="GO" id="GO:0005737">
    <property type="term" value="C:cytoplasm"/>
    <property type="evidence" value="ECO:0007669"/>
    <property type="project" value="TreeGrafter"/>
</dbReference>
<dbReference type="STRING" id="5098.A0A507R062"/>
<dbReference type="EMBL" id="VIFY01000045">
    <property type="protein sequence ID" value="TQB73402.1"/>
    <property type="molecule type" value="Genomic_DNA"/>
</dbReference>
<evidence type="ECO:0000256" key="1">
    <source>
        <dbReference type="ARBA" id="ARBA00001947"/>
    </source>
</evidence>
<evidence type="ECO:0000256" key="2">
    <source>
        <dbReference type="ARBA" id="ARBA00008072"/>
    </source>
</evidence>
<dbReference type="GO" id="GO:0004022">
    <property type="term" value="F:alcohol dehydrogenase (NAD+) activity"/>
    <property type="evidence" value="ECO:0007669"/>
    <property type="project" value="TreeGrafter"/>
</dbReference>
<dbReference type="Gene3D" id="3.90.180.10">
    <property type="entry name" value="Medium-chain alcohol dehydrogenases, catalytic domain"/>
    <property type="match status" value="1"/>
</dbReference>